<dbReference type="PROSITE" id="PS50927">
    <property type="entry name" value="BULB_LECTIN"/>
    <property type="match status" value="1"/>
</dbReference>
<feature type="domain" description="Apple" evidence="7">
    <location>
        <begin position="532"/>
        <end position="608"/>
    </location>
</feature>
<evidence type="ECO:0000313" key="9">
    <source>
        <dbReference type="Proteomes" id="UP000315295"/>
    </source>
</evidence>
<proteinExistence type="predicted"/>
<feature type="transmembrane region" description="Helical" evidence="4">
    <location>
        <begin position="639"/>
        <end position="659"/>
    </location>
</feature>
<dbReference type="SMART" id="SM00108">
    <property type="entry name" value="B_lectin"/>
    <property type="match status" value="1"/>
</dbReference>
<sequence>MGTQVYRNCLLFLEGDHRVWESRKGGISKAFHGGMNEVHLTWGFTSSSSDCKATCWQNCDCVGFDFPLDDNTNNSTGCRFWSADSKFVEDFAGSGSANSSFVLPRLITPSKSPLRKDNTGENMTKIQNELLNFMKPNRVTHLVHGIQNDGKMEHHDLSAFSYTSVLSTTCNFSEENKLGQGVYGPVYKGKLVTGQEIAVKRLSKCSGQGTSEFKNELILIYELQHTNLVRLFGFCIHEEERMLIYEYMPNKRDTLNSSSSLISASGNFSFSFHAYNDGSKNTSYISIRRNKANGNIAWIGNREAPILYPPSAFFTLDRNSTLKIMRQGGDPNPIVIFSARQTTRSTNISNSNDTVVAILLDSGNFVLQEVNSVDGSTEQVLWQSFDYPVDTLLSGMKLGVNRTNGHVWSISSWESKENPAPGPFTLDWDPTDHQLKIKKGEVVYWTSGAFTSSTNTFEYILQSKLRFNFSFVSNENEDYLTYTALDLDQDSEWVLNNLGRLGNLNFEIAQAGNCDGYNTGGGCVRRDRPPNCMAKFGDEFELKNGFFKPTNISSRSPYWFTSSSSDCKAACWQNCDCVGFDFPLVDNTNTGTGCRFWSADSKFVEDFTGSGTANSSFVLPRLITPSKSPLRKHNTANKWIWIGPSIAIALVLCIVFYLLRRRRLALSAGENITEIQNELLNFMRPNRVTHLAHGIQNDGKMV</sequence>
<accession>A0A540LQ29</accession>
<dbReference type="SUPFAM" id="SSF51110">
    <property type="entry name" value="alpha-D-mannose-specific plant lectins"/>
    <property type="match status" value="1"/>
</dbReference>
<name>A0A540LQ29_MALBA</name>
<dbReference type="InterPro" id="IPR003609">
    <property type="entry name" value="Pan_app"/>
</dbReference>
<keyword evidence="2" id="KW-1015">Disulfide bond</keyword>
<dbReference type="PROSITE" id="PS50011">
    <property type="entry name" value="PROTEIN_KINASE_DOM"/>
    <property type="match status" value="1"/>
</dbReference>
<dbReference type="Proteomes" id="UP000315295">
    <property type="component" value="Unassembled WGS sequence"/>
</dbReference>
<dbReference type="SMART" id="SM00219">
    <property type="entry name" value="TyrKc"/>
    <property type="match status" value="1"/>
</dbReference>
<dbReference type="Gene3D" id="3.30.200.20">
    <property type="entry name" value="Phosphorylase Kinase, domain 1"/>
    <property type="match status" value="1"/>
</dbReference>
<dbReference type="PROSITE" id="PS50948">
    <property type="entry name" value="PAN"/>
    <property type="match status" value="1"/>
</dbReference>
<evidence type="ECO:0000259" key="6">
    <source>
        <dbReference type="PROSITE" id="PS50927"/>
    </source>
</evidence>
<evidence type="ECO:0000259" key="5">
    <source>
        <dbReference type="PROSITE" id="PS50011"/>
    </source>
</evidence>
<dbReference type="InterPro" id="IPR000719">
    <property type="entry name" value="Prot_kinase_dom"/>
</dbReference>
<evidence type="ECO:0000313" key="8">
    <source>
        <dbReference type="EMBL" id="TQD88604.1"/>
    </source>
</evidence>
<dbReference type="Pfam" id="PF07714">
    <property type="entry name" value="PK_Tyr_Ser-Thr"/>
    <property type="match status" value="1"/>
</dbReference>
<evidence type="ECO:0000256" key="3">
    <source>
        <dbReference type="ARBA" id="ARBA00023180"/>
    </source>
</evidence>
<dbReference type="AlphaFoldDB" id="A0A540LQ29"/>
<organism evidence="8 9">
    <name type="scientific">Malus baccata</name>
    <name type="common">Siberian crab apple</name>
    <name type="synonym">Pyrus baccata</name>
    <dbReference type="NCBI Taxonomy" id="106549"/>
    <lineage>
        <taxon>Eukaryota</taxon>
        <taxon>Viridiplantae</taxon>
        <taxon>Streptophyta</taxon>
        <taxon>Embryophyta</taxon>
        <taxon>Tracheophyta</taxon>
        <taxon>Spermatophyta</taxon>
        <taxon>Magnoliopsida</taxon>
        <taxon>eudicotyledons</taxon>
        <taxon>Gunneridae</taxon>
        <taxon>Pentapetalae</taxon>
        <taxon>rosids</taxon>
        <taxon>fabids</taxon>
        <taxon>Rosales</taxon>
        <taxon>Rosaceae</taxon>
        <taxon>Amygdaloideae</taxon>
        <taxon>Maleae</taxon>
        <taxon>Malus</taxon>
    </lineage>
</organism>
<dbReference type="PANTHER" id="PTHR32444">
    <property type="entry name" value="BULB-TYPE LECTIN DOMAIN-CONTAINING PROTEIN"/>
    <property type="match status" value="1"/>
</dbReference>
<evidence type="ECO:0000256" key="2">
    <source>
        <dbReference type="ARBA" id="ARBA00023157"/>
    </source>
</evidence>
<keyword evidence="1" id="KW-0732">Signal</keyword>
<protein>
    <recommendedName>
        <fullName evidence="10">Receptor-like serine/threonine-protein kinase</fullName>
    </recommendedName>
</protein>
<dbReference type="GO" id="GO:0005524">
    <property type="term" value="F:ATP binding"/>
    <property type="evidence" value="ECO:0007669"/>
    <property type="project" value="InterPro"/>
</dbReference>
<dbReference type="EMBL" id="VIEB01000506">
    <property type="protein sequence ID" value="TQD88604.1"/>
    <property type="molecule type" value="Genomic_DNA"/>
</dbReference>
<dbReference type="PANTHER" id="PTHR32444:SF128">
    <property type="entry name" value="CURCULIN-LIKE (MANNOSE-BINDING) LECTIN FAMILY PROTEIN"/>
    <property type="match status" value="1"/>
</dbReference>
<dbReference type="InterPro" id="IPR001245">
    <property type="entry name" value="Ser-Thr/Tyr_kinase_cat_dom"/>
</dbReference>
<dbReference type="GO" id="GO:0004713">
    <property type="term" value="F:protein tyrosine kinase activity"/>
    <property type="evidence" value="ECO:0007669"/>
    <property type="project" value="InterPro"/>
</dbReference>
<dbReference type="InterPro" id="IPR020635">
    <property type="entry name" value="Tyr_kinase_cat_dom"/>
</dbReference>
<keyword evidence="3" id="KW-0325">Glycoprotein</keyword>
<dbReference type="SUPFAM" id="SSF56112">
    <property type="entry name" value="Protein kinase-like (PK-like)"/>
    <property type="match status" value="1"/>
</dbReference>
<keyword evidence="4" id="KW-1133">Transmembrane helix</keyword>
<evidence type="ECO:0000259" key="7">
    <source>
        <dbReference type="PROSITE" id="PS50948"/>
    </source>
</evidence>
<dbReference type="InterPro" id="IPR011009">
    <property type="entry name" value="Kinase-like_dom_sf"/>
</dbReference>
<reference evidence="8 9" key="1">
    <citation type="journal article" date="2019" name="G3 (Bethesda)">
        <title>Sequencing of a Wild Apple (Malus baccata) Genome Unravels the Differences Between Cultivated and Wild Apple Species Regarding Disease Resistance and Cold Tolerance.</title>
        <authorList>
            <person name="Chen X."/>
        </authorList>
    </citation>
    <scope>NUCLEOTIDE SEQUENCE [LARGE SCALE GENOMIC DNA]</scope>
    <source>
        <strain evidence="9">cv. Shandingzi</strain>
        <tissue evidence="8">Leaves</tissue>
    </source>
</reference>
<comment type="caution">
    <text evidence="8">The sequence shown here is derived from an EMBL/GenBank/DDBJ whole genome shotgun (WGS) entry which is preliminary data.</text>
</comment>
<dbReference type="InterPro" id="IPR036426">
    <property type="entry name" value="Bulb-type_lectin_dom_sf"/>
</dbReference>
<dbReference type="FunFam" id="3.30.200.20:FF:000951">
    <property type="entry name" value="Uncharacterized protein"/>
    <property type="match status" value="1"/>
</dbReference>
<evidence type="ECO:0008006" key="10">
    <source>
        <dbReference type="Google" id="ProtNLM"/>
    </source>
</evidence>
<feature type="domain" description="Bulb-type lectin" evidence="6">
    <location>
        <begin position="246"/>
        <end position="380"/>
    </location>
</feature>
<dbReference type="Gene3D" id="2.90.10.10">
    <property type="entry name" value="Bulb-type lectin domain"/>
    <property type="match status" value="1"/>
</dbReference>
<evidence type="ECO:0000256" key="4">
    <source>
        <dbReference type="SAM" id="Phobius"/>
    </source>
</evidence>
<gene>
    <name evidence="8" type="ORF">C1H46_025861</name>
</gene>
<dbReference type="Pfam" id="PF01453">
    <property type="entry name" value="B_lectin"/>
    <property type="match status" value="1"/>
</dbReference>
<keyword evidence="9" id="KW-1185">Reference proteome</keyword>
<evidence type="ECO:0000256" key="1">
    <source>
        <dbReference type="ARBA" id="ARBA00022729"/>
    </source>
</evidence>
<keyword evidence="4" id="KW-0472">Membrane</keyword>
<feature type="domain" description="Protein kinase" evidence="5">
    <location>
        <begin position="172"/>
        <end position="506"/>
    </location>
</feature>
<keyword evidence="4" id="KW-0812">Transmembrane</keyword>
<dbReference type="InterPro" id="IPR001480">
    <property type="entry name" value="Bulb-type_lectin_dom"/>
</dbReference>